<gene>
    <name evidence="1" type="ORF">HYN48_14200</name>
</gene>
<name>A0A2S0RJ42_9FLAO</name>
<dbReference type="Proteomes" id="UP000244193">
    <property type="component" value="Chromosome"/>
</dbReference>
<evidence type="ECO:0000313" key="1">
    <source>
        <dbReference type="EMBL" id="AWA31151.1"/>
    </source>
</evidence>
<protein>
    <submittedName>
        <fullName evidence="1">Uncharacterized protein</fullName>
    </submittedName>
</protein>
<proteinExistence type="predicted"/>
<dbReference type="EMBL" id="CP028811">
    <property type="protein sequence ID" value="AWA31151.1"/>
    <property type="molecule type" value="Genomic_DNA"/>
</dbReference>
<sequence length="145" mass="17142">MNFSCSPVKQIEKKISTIDKQIKNKPFRMSFNFDDQLETKMFENENGITKMNIEVMFHRPFVIGKFQIYFENDISFFIAEKVEGDYTANSNDKKYHVSEDNKIYINNWETFDVKVVGSDRSYLDKTGYMKLIDNALKDITESEKK</sequence>
<evidence type="ECO:0000313" key="2">
    <source>
        <dbReference type="Proteomes" id="UP000244193"/>
    </source>
</evidence>
<accession>A0A2S0RJ42</accession>
<organism evidence="1 2">
    <name type="scientific">Flavobacterium magnum</name>
    <dbReference type="NCBI Taxonomy" id="2162713"/>
    <lineage>
        <taxon>Bacteria</taxon>
        <taxon>Pseudomonadati</taxon>
        <taxon>Bacteroidota</taxon>
        <taxon>Flavobacteriia</taxon>
        <taxon>Flavobacteriales</taxon>
        <taxon>Flavobacteriaceae</taxon>
        <taxon>Flavobacterium</taxon>
    </lineage>
</organism>
<keyword evidence="2" id="KW-1185">Reference proteome</keyword>
<dbReference type="AlphaFoldDB" id="A0A2S0RJ42"/>
<dbReference type="KEGG" id="fmg:HYN48_14200"/>
<reference evidence="1 2" key="1">
    <citation type="submission" date="2018-04" db="EMBL/GenBank/DDBJ databases">
        <title>Genome sequencing of Flavobacterium sp. HYN0048.</title>
        <authorList>
            <person name="Yi H."/>
            <person name="Baek C."/>
        </authorList>
    </citation>
    <scope>NUCLEOTIDE SEQUENCE [LARGE SCALE GENOMIC DNA]</scope>
    <source>
        <strain evidence="1 2">HYN0048</strain>
    </source>
</reference>